<dbReference type="Pfam" id="PF01128">
    <property type="entry name" value="IspD"/>
    <property type="match status" value="1"/>
</dbReference>
<feature type="site" description="Positions MEP for the nucleophilic attack" evidence="3">
    <location>
        <position position="222"/>
    </location>
</feature>
<proteinExistence type="inferred from homology"/>
<dbReference type="KEGG" id="mgm:Mmc1_2672"/>
<dbReference type="GO" id="GO:0019288">
    <property type="term" value="P:isopentenyl diphosphate biosynthetic process, methylerythritol 4-phosphate pathway"/>
    <property type="evidence" value="ECO:0007669"/>
    <property type="project" value="UniProtKB-UniRule"/>
</dbReference>
<dbReference type="InterPro" id="IPR001228">
    <property type="entry name" value="IspD"/>
</dbReference>
<comment type="catalytic activity">
    <reaction evidence="3">
        <text>2-C-methyl-D-erythritol 4-phosphate + CTP + H(+) = 4-CDP-2-C-methyl-D-erythritol + diphosphate</text>
        <dbReference type="Rhea" id="RHEA:13429"/>
        <dbReference type="ChEBI" id="CHEBI:15378"/>
        <dbReference type="ChEBI" id="CHEBI:33019"/>
        <dbReference type="ChEBI" id="CHEBI:37563"/>
        <dbReference type="ChEBI" id="CHEBI:57823"/>
        <dbReference type="ChEBI" id="CHEBI:58262"/>
        <dbReference type="EC" id="2.7.7.60"/>
    </reaction>
</comment>
<comment type="similarity">
    <text evidence="3">Belongs to the IspD/TarI cytidylyltransferase family. IspD subfamily.</text>
</comment>
<dbReference type="GO" id="GO:0050518">
    <property type="term" value="F:2-C-methyl-D-erythritol 4-phosphate cytidylyltransferase activity"/>
    <property type="evidence" value="ECO:0007669"/>
    <property type="project" value="UniProtKB-UniRule"/>
</dbReference>
<dbReference type="HOGENOM" id="CLU_061281_2_2_5"/>
<dbReference type="InterPro" id="IPR029044">
    <property type="entry name" value="Nucleotide-diphossugar_trans"/>
</dbReference>
<accession>A0LB25</accession>
<dbReference type="InterPro" id="IPR050088">
    <property type="entry name" value="IspD/TarI_cytidylyltransf_bact"/>
</dbReference>
<dbReference type="AlphaFoldDB" id="A0LB25"/>
<comment type="function">
    <text evidence="3">Catalyzes the formation of 4-diphosphocytidyl-2-C-methyl-D-erythritol from CTP and 2-C-methyl-D-erythritol 4-phosphate (MEP).</text>
</comment>
<dbReference type="HAMAP" id="MF_00108">
    <property type="entry name" value="IspD"/>
    <property type="match status" value="1"/>
</dbReference>
<name>A0LB25_MAGMM</name>
<dbReference type="Proteomes" id="UP000002586">
    <property type="component" value="Chromosome"/>
</dbReference>
<dbReference type="RefSeq" id="WP_011714267.1">
    <property type="nucleotide sequence ID" value="NC_008576.1"/>
</dbReference>
<dbReference type="Gene3D" id="3.90.550.10">
    <property type="entry name" value="Spore Coat Polysaccharide Biosynthesis Protein SpsA, Chain A"/>
    <property type="match status" value="1"/>
</dbReference>
<dbReference type="EC" id="2.7.7.60" evidence="3"/>
<evidence type="ECO:0000313" key="5">
    <source>
        <dbReference type="Proteomes" id="UP000002586"/>
    </source>
</evidence>
<dbReference type="PANTHER" id="PTHR32125:SF4">
    <property type="entry name" value="2-C-METHYL-D-ERYTHRITOL 4-PHOSPHATE CYTIDYLYLTRANSFERASE, CHLOROPLASTIC"/>
    <property type="match status" value="1"/>
</dbReference>
<dbReference type="EMBL" id="CP000471">
    <property type="protein sequence ID" value="ABK45168.1"/>
    <property type="molecule type" value="Genomic_DNA"/>
</dbReference>
<dbReference type="PANTHER" id="PTHR32125">
    <property type="entry name" value="2-C-METHYL-D-ERYTHRITOL 4-PHOSPHATE CYTIDYLYLTRANSFERASE, CHLOROPLASTIC"/>
    <property type="match status" value="1"/>
</dbReference>
<dbReference type="OrthoDB" id="9804336at2"/>
<dbReference type="UniPathway" id="UPA00056">
    <property type="reaction ID" value="UER00093"/>
</dbReference>
<evidence type="ECO:0000256" key="2">
    <source>
        <dbReference type="ARBA" id="ARBA00022695"/>
    </source>
</evidence>
<evidence type="ECO:0000256" key="1">
    <source>
        <dbReference type="ARBA" id="ARBA00022679"/>
    </source>
</evidence>
<keyword evidence="2 3" id="KW-0548">Nucleotidyltransferase</keyword>
<dbReference type="NCBIfam" id="TIGR00453">
    <property type="entry name" value="ispD"/>
    <property type="match status" value="1"/>
</dbReference>
<dbReference type="InterPro" id="IPR034683">
    <property type="entry name" value="IspD/TarI"/>
</dbReference>
<keyword evidence="3" id="KW-0414">Isoprene biosynthesis</keyword>
<gene>
    <name evidence="3" type="primary">ispD</name>
    <name evidence="4" type="ordered locus">Mmc1_2672</name>
</gene>
<reference evidence="4 5" key="2">
    <citation type="journal article" date="2012" name="Int. J. Syst. Evol. Microbiol.">
        <title>Magnetococcus marinus gen. nov., sp. nov., a marine, magnetotactic bacterium that represents a novel lineage (Magnetococcaceae fam. nov.; Magnetococcales ord. nov.) at the base of the Alphaproteobacteria.</title>
        <authorList>
            <person name="Bazylinski D.A."/>
            <person name="Williams T.J."/>
            <person name="Lefevre C.T."/>
            <person name="Berg R.J."/>
            <person name="Zhang C.L."/>
            <person name="Bowser S.S."/>
            <person name="Dean A.J."/>
            <person name="Beveridge T.J."/>
        </authorList>
    </citation>
    <scope>NUCLEOTIDE SEQUENCE [LARGE SCALE GENOMIC DNA]</scope>
    <source>
        <strain evidence="5">ATCC BAA-1437 / JCM 17883 / MC-1</strain>
    </source>
</reference>
<feature type="site" description="Positions MEP for the nucleophilic attack" evidence="3">
    <location>
        <position position="166"/>
    </location>
</feature>
<keyword evidence="1 3" id="KW-0808">Transferase</keyword>
<feature type="site" description="Transition state stabilizer" evidence="3">
    <location>
        <position position="33"/>
    </location>
</feature>
<dbReference type="CDD" id="cd02516">
    <property type="entry name" value="CDP-ME_synthetase"/>
    <property type="match status" value="1"/>
</dbReference>
<dbReference type="STRING" id="156889.Mmc1_2672"/>
<reference evidence="5" key="1">
    <citation type="journal article" date="2009" name="Appl. Environ. Microbiol.">
        <title>Complete genome sequence of the chemolithoautotrophic marine magnetotactic coccus strain MC-1.</title>
        <authorList>
            <person name="Schubbe S."/>
            <person name="Williams T.J."/>
            <person name="Xie G."/>
            <person name="Kiss H.E."/>
            <person name="Brettin T.S."/>
            <person name="Martinez D."/>
            <person name="Ross C.A."/>
            <person name="Schuler D."/>
            <person name="Cox B.L."/>
            <person name="Nealson K.H."/>
            <person name="Bazylinski D.A."/>
        </authorList>
    </citation>
    <scope>NUCLEOTIDE SEQUENCE [LARGE SCALE GENOMIC DNA]</scope>
    <source>
        <strain evidence="5">ATCC BAA-1437 / JCM 17883 / MC-1</strain>
    </source>
</reference>
<feature type="site" description="Transition state stabilizer" evidence="3">
    <location>
        <position position="26"/>
    </location>
</feature>
<protein>
    <recommendedName>
        <fullName evidence="3">2-C-methyl-D-erythritol 4-phosphate cytidylyltransferase</fullName>
        <ecNumber evidence="3">2.7.7.60</ecNumber>
    </recommendedName>
    <alternativeName>
        <fullName evidence="3">4-diphosphocytidyl-2C-methyl-D-erythritol synthase</fullName>
    </alternativeName>
    <alternativeName>
        <fullName evidence="3">MEP cytidylyltransferase</fullName>
        <shortName evidence="3">MCT</shortName>
    </alternativeName>
</protein>
<evidence type="ECO:0000256" key="3">
    <source>
        <dbReference type="HAMAP-Rule" id="MF_00108"/>
    </source>
</evidence>
<organism evidence="4 5">
    <name type="scientific">Magnetococcus marinus (strain ATCC BAA-1437 / JCM 17883 / MC-1)</name>
    <dbReference type="NCBI Taxonomy" id="156889"/>
    <lineage>
        <taxon>Bacteria</taxon>
        <taxon>Pseudomonadati</taxon>
        <taxon>Pseudomonadota</taxon>
        <taxon>Magnetococcia</taxon>
        <taxon>Magnetococcales</taxon>
        <taxon>Magnetococcaceae</taxon>
        <taxon>Magnetococcus</taxon>
    </lineage>
</organism>
<dbReference type="SUPFAM" id="SSF53448">
    <property type="entry name" value="Nucleotide-diphospho-sugar transferases"/>
    <property type="match status" value="1"/>
</dbReference>
<sequence>MHENSHPSATEELCALVLVAAGRGSRFGDDLPKQYHLIDDQPVILHTMRRFHQHRLISHIIPVIANGDPHWQVWSHQFAALAKLQPPVIGGAERQDSVRNGLLVAQQLGVPWVAIHDAARPLISQALLDRLLQARSRAQGILTALPAHDTVKQVDDKGFVVRTLDRRTIWLAQTPQIFPTALMLDLHQQASAAGFTATDDASLMEWAGLPVLPIEGDPHLLKITRPEDLETVRALIQGKEIV</sequence>
<evidence type="ECO:0000313" key="4">
    <source>
        <dbReference type="EMBL" id="ABK45168.1"/>
    </source>
</evidence>
<keyword evidence="5" id="KW-1185">Reference proteome</keyword>
<dbReference type="eggNOG" id="COG1211">
    <property type="taxonomic scope" value="Bacteria"/>
</dbReference>
<comment type="pathway">
    <text evidence="3">Isoprenoid biosynthesis; isopentenyl diphosphate biosynthesis via DXP pathway; isopentenyl diphosphate from 1-deoxy-D-xylulose 5-phosphate: step 2/6.</text>
</comment>
<dbReference type="FunFam" id="3.90.550.10:FF:000003">
    <property type="entry name" value="2-C-methyl-D-erythritol 4-phosphate cytidylyltransferase"/>
    <property type="match status" value="1"/>
</dbReference>